<keyword evidence="11 15" id="KW-1133">Transmembrane helix</keyword>
<dbReference type="FunFam" id="1.10.287.130:FF:000049">
    <property type="entry name" value="C4-dicarboxylate transport sensor protein DctB"/>
    <property type="match status" value="1"/>
</dbReference>
<dbReference type="InterPro" id="IPR017055">
    <property type="entry name" value="Sig_transdc_His_kinase_DctB"/>
</dbReference>
<feature type="coiled-coil region" evidence="16">
    <location>
        <begin position="375"/>
        <end position="402"/>
    </location>
</feature>
<keyword evidence="3 15" id="KW-1003">Cell membrane</keyword>
<dbReference type="PRINTS" id="PR00344">
    <property type="entry name" value="BCTRLSENSOR"/>
</dbReference>
<dbReference type="AlphaFoldDB" id="A0A561QP83"/>
<evidence type="ECO:0000256" key="2">
    <source>
        <dbReference type="ARBA" id="ARBA00004429"/>
    </source>
</evidence>
<dbReference type="InterPro" id="IPR033479">
    <property type="entry name" value="dCache_1"/>
</dbReference>
<dbReference type="CDD" id="cd00082">
    <property type="entry name" value="HisKA"/>
    <property type="match status" value="1"/>
</dbReference>
<dbReference type="PANTHER" id="PTHR43065">
    <property type="entry name" value="SENSOR HISTIDINE KINASE"/>
    <property type="match status" value="1"/>
</dbReference>
<dbReference type="InterPro" id="IPR003661">
    <property type="entry name" value="HisK_dim/P_dom"/>
</dbReference>
<evidence type="ECO:0000256" key="4">
    <source>
        <dbReference type="ARBA" id="ARBA00022519"/>
    </source>
</evidence>
<evidence type="ECO:0000256" key="15">
    <source>
        <dbReference type="PIRNR" id="PIRNR036431"/>
    </source>
</evidence>
<keyword evidence="13 15" id="KW-0472">Membrane</keyword>
<evidence type="ECO:0000256" key="10">
    <source>
        <dbReference type="ARBA" id="ARBA00022840"/>
    </source>
</evidence>
<dbReference type="EC" id="2.7.13.3" evidence="15"/>
<keyword evidence="16" id="KW-0175">Coiled coil</keyword>
<dbReference type="SUPFAM" id="SSF55874">
    <property type="entry name" value="ATPase domain of HSP90 chaperone/DNA topoisomerase II/histidine kinase"/>
    <property type="match status" value="1"/>
</dbReference>
<dbReference type="PROSITE" id="PS50109">
    <property type="entry name" value="HIS_KIN"/>
    <property type="match status" value="1"/>
</dbReference>
<evidence type="ECO:0000256" key="16">
    <source>
        <dbReference type="SAM" id="Coils"/>
    </source>
</evidence>
<accession>A0A561QP83</accession>
<keyword evidence="5" id="KW-0597">Phosphoprotein</keyword>
<feature type="domain" description="Histidine kinase" evidence="17">
    <location>
        <begin position="418"/>
        <end position="688"/>
    </location>
</feature>
<feature type="transmembrane region" description="Helical" evidence="15">
    <location>
        <begin position="36"/>
        <end position="59"/>
    </location>
</feature>
<dbReference type="SUPFAM" id="SSF47384">
    <property type="entry name" value="Homodimeric domain of signal transducing histidine kinase"/>
    <property type="match status" value="1"/>
</dbReference>
<dbReference type="EMBL" id="VIWP01000005">
    <property type="protein sequence ID" value="TWF52194.1"/>
    <property type="molecule type" value="Genomic_DNA"/>
</dbReference>
<dbReference type="InterPro" id="IPR036890">
    <property type="entry name" value="HATPase_C_sf"/>
</dbReference>
<evidence type="ECO:0000256" key="3">
    <source>
        <dbReference type="ARBA" id="ARBA00022475"/>
    </source>
</evidence>
<comment type="caution">
    <text evidence="18">The sequence shown here is derived from an EMBL/GenBank/DDBJ whole genome shotgun (WGS) entry which is preliminary data.</text>
</comment>
<evidence type="ECO:0000313" key="19">
    <source>
        <dbReference type="Proteomes" id="UP000320653"/>
    </source>
</evidence>
<dbReference type="InterPro" id="IPR005467">
    <property type="entry name" value="His_kinase_dom"/>
</dbReference>
<evidence type="ECO:0000256" key="7">
    <source>
        <dbReference type="ARBA" id="ARBA00022692"/>
    </source>
</evidence>
<keyword evidence="6 15" id="KW-0808">Transferase</keyword>
<protein>
    <recommendedName>
        <fullName evidence="15">C4-dicarboxylate transport sensor protein</fullName>
        <ecNumber evidence="15">2.7.13.3</ecNumber>
    </recommendedName>
</protein>
<evidence type="ECO:0000256" key="6">
    <source>
        <dbReference type="ARBA" id="ARBA00022679"/>
    </source>
</evidence>
<evidence type="ECO:0000256" key="12">
    <source>
        <dbReference type="ARBA" id="ARBA00023012"/>
    </source>
</evidence>
<dbReference type="PANTHER" id="PTHR43065:SF46">
    <property type="entry name" value="C4-DICARBOXYLATE TRANSPORT SENSOR PROTEIN DCTB"/>
    <property type="match status" value="1"/>
</dbReference>
<dbReference type="Gene3D" id="3.30.450.20">
    <property type="entry name" value="PAS domain"/>
    <property type="match status" value="2"/>
</dbReference>
<dbReference type="SUPFAM" id="SSF103190">
    <property type="entry name" value="Sensory domain-like"/>
    <property type="match status" value="1"/>
</dbReference>
<comment type="catalytic activity">
    <reaction evidence="1 15">
        <text>ATP + protein L-histidine = ADP + protein N-phospho-L-histidine.</text>
        <dbReference type="EC" id="2.7.13.3"/>
    </reaction>
</comment>
<dbReference type="GO" id="GO:0005886">
    <property type="term" value="C:plasma membrane"/>
    <property type="evidence" value="ECO:0007669"/>
    <property type="project" value="UniProtKB-SubCell"/>
</dbReference>
<keyword evidence="10 15" id="KW-0067">ATP-binding</keyword>
<evidence type="ECO:0000256" key="11">
    <source>
        <dbReference type="ARBA" id="ARBA00022989"/>
    </source>
</evidence>
<keyword evidence="12 15" id="KW-0902">Two-component regulatory system</keyword>
<evidence type="ECO:0000313" key="18">
    <source>
        <dbReference type="EMBL" id="TWF52194.1"/>
    </source>
</evidence>
<keyword evidence="9 15" id="KW-0418">Kinase</keyword>
<gene>
    <name evidence="18" type="ORF">FHW37_105293</name>
</gene>
<dbReference type="SMART" id="SM00387">
    <property type="entry name" value="HATPase_c"/>
    <property type="match status" value="1"/>
</dbReference>
<dbReference type="InterPro" id="IPR003594">
    <property type="entry name" value="HATPase_dom"/>
</dbReference>
<dbReference type="Proteomes" id="UP000320653">
    <property type="component" value="Unassembled WGS sequence"/>
</dbReference>
<dbReference type="InterPro" id="IPR029151">
    <property type="entry name" value="Sensor-like_sf"/>
</dbReference>
<reference evidence="18 19" key="1">
    <citation type="submission" date="2019-06" db="EMBL/GenBank/DDBJ databases">
        <title>Sorghum-associated microbial communities from plants grown in Nebraska, USA.</title>
        <authorList>
            <person name="Schachtman D."/>
        </authorList>
    </citation>
    <scope>NUCLEOTIDE SEQUENCE [LARGE SCALE GENOMIC DNA]</scope>
    <source>
        <strain evidence="18 19">1225</strain>
    </source>
</reference>
<dbReference type="PIRSF" id="PIRSF036431">
    <property type="entry name" value="STHK_DctB"/>
    <property type="match status" value="1"/>
</dbReference>
<dbReference type="SMART" id="SM00388">
    <property type="entry name" value="HisKA"/>
    <property type="match status" value="1"/>
</dbReference>
<dbReference type="InterPro" id="IPR036097">
    <property type="entry name" value="HisK_dim/P_sf"/>
</dbReference>
<evidence type="ECO:0000259" key="17">
    <source>
        <dbReference type="PROSITE" id="PS50109"/>
    </source>
</evidence>
<evidence type="ECO:0000256" key="14">
    <source>
        <dbReference type="ARBA" id="ARBA00059004"/>
    </source>
</evidence>
<feature type="transmembrane region" description="Helical" evidence="15">
    <location>
        <begin position="325"/>
        <end position="344"/>
    </location>
</feature>
<proteinExistence type="predicted"/>
<comment type="subcellular location">
    <subcellularLocation>
        <location evidence="2">Cell inner membrane</location>
        <topology evidence="2">Multi-pass membrane protein</topology>
    </subcellularLocation>
</comment>
<dbReference type="Pfam" id="PF02518">
    <property type="entry name" value="HATPase_c"/>
    <property type="match status" value="1"/>
</dbReference>
<dbReference type="GO" id="GO:0000155">
    <property type="term" value="F:phosphorelay sensor kinase activity"/>
    <property type="evidence" value="ECO:0007669"/>
    <property type="project" value="UniProtKB-UniRule"/>
</dbReference>
<dbReference type="Pfam" id="PF02743">
    <property type="entry name" value="dCache_1"/>
    <property type="match status" value="1"/>
</dbReference>
<keyword evidence="4 15" id="KW-0997">Cell inner membrane</keyword>
<comment type="function">
    <text evidence="14 15">Member of the two-component regulatory system DctB/DctD involved in the transport of C4-dicarboxylates. DctB functions as a membrane-associated protein kinase that phosphorylates DctD in response to environmental signals.</text>
</comment>
<evidence type="ECO:0000256" key="13">
    <source>
        <dbReference type="ARBA" id="ARBA00023136"/>
    </source>
</evidence>
<dbReference type="InterPro" id="IPR004358">
    <property type="entry name" value="Sig_transdc_His_kin-like_C"/>
</dbReference>
<evidence type="ECO:0000256" key="8">
    <source>
        <dbReference type="ARBA" id="ARBA00022741"/>
    </source>
</evidence>
<dbReference type="Gene3D" id="1.10.287.130">
    <property type="match status" value="1"/>
</dbReference>
<organism evidence="18 19">
    <name type="scientific">Neorhizobium alkalisoli</name>
    <dbReference type="NCBI Taxonomy" id="528178"/>
    <lineage>
        <taxon>Bacteria</taxon>
        <taxon>Pseudomonadati</taxon>
        <taxon>Pseudomonadota</taxon>
        <taxon>Alphaproteobacteria</taxon>
        <taxon>Hyphomicrobiales</taxon>
        <taxon>Rhizobiaceae</taxon>
        <taxon>Rhizobium/Agrobacterium group</taxon>
        <taxon>Neorhizobium</taxon>
    </lineage>
</organism>
<name>A0A561QP83_9HYPH</name>
<keyword evidence="7 15" id="KW-0812">Transmembrane</keyword>
<evidence type="ECO:0000256" key="5">
    <source>
        <dbReference type="ARBA" id="ARBA00022553"/>
    </source>
</evidence>
<keyword evidence="8 15" id="KW-0547">Nucleotide-binding</keyword>
<dbReference type="GO" id="GO:0005524">
    <property type="term" value="F:ATP binding"/>
    <property type="evidence" value="ECO:0007669"/>
    <property type="project" value="UniProtKB-UniRule"/>
</dbReference>
<evidence type="ECO:0000256" key="1">
    <source>
        <dbReference type="ARBA" id="ARBA00000085"/>
    </source>
</evidence>
<evidence type="ECO:0000256" key="9">
    <source>
        <dbReference type="ARBA" id="ARBA00022777"/>
    </source>
</evidence>
<dbReference type="Pfam" id="PF00512">
    <property type="entry name" value="HisKA"/>
    <property type="match status" value="1"/>
</dbReference>
<sequence>MTVLQDSVEITIPRFYCRRPITDGGGGARHLVRHQVLFATAAAAILGLVFAFQGAGLVARGYMDEAEAQAKTTLRLAVSALDGHLKRYEALPALIADQPNIEALILDPENRTLQAAANLYLKDINALLKSSDIYVMTTDGETIAASNYDSPVSFVGENFSYRPYFREAAEGYQSRFYALGTTSLKRGYYFGSPIEIGGKILGVIVFKVDIDSVEDSWGGGDDRIFVADPEGIIFMTSEPEWLYATILPLTPERLARTQGSRRYADAKLRELPVRWGAQSGHDVMTVTEGGLEREYLVASQPMPDVGWTVNVLMDTGSVHARTKTTVAAVLLTLCLAVFGLAIILQRRARLTERMQMQADAQVELERRVAERTADLERVNVQIEAEVAERRATEQRLRQTQADLIQAGKLAGLGQMSAALSHELNQPLTAAKTYAETTGVLIGLGRIEEASDNVRRISALIDRMASIGRHLRNFARKPNEKLGPVSIEEVMRDTLEIVDARLKAANAVLELDLSPDLPKVKAGGVRLQQVLVNIITNAADAVEGLEDRRITVSVGRWGTKSPSACRHLPHKGGEVLRPARRPILDIREGAAEAPPPCGEGLGRGLAATAAGTAGTPKLIISIRDRGPGVPAAIRERIFDPFFTTKGVGKGLGLGLSISYNIVKDFGGSLGITDHPEGGAVFSIELEIAPENMLEAAE</sequence>
<keyword evidence="19" id="KW-1185">Reference proteome</keyword>
<dbReference type="Gene3D" id="3.30.565.10">
    <property type="entry name" value="Histidine kinase-like ATPase, C-terminal domain"/>
    <property type="match status" value="1"/>
</dbReference>